<gene>
    <name evidence="2" type="ORF">VU00_10185</name>
    <name evidence="3" type="ORF">VU01_12224</name>
</gene>
<keyword evidence="5" id="KW-1185">Reference proteome</keyword>
<protein>
    <submittedName>
        <fullName evidence="3">Uncharacterized protein</fullName>
    </submittedName>
</protein>
<sequence>MFCLSRSKREVKQEKSRECRGFSFCGKEISFNDICCRIARQPLLMTQPSLLIGNRSLLIADNLPARANNLLLIAANLLSGANNLLFVTNNLLLAANNSLFVTNSFLLRTKYLLFVLNNLLSTTNNSLLVITNLLSGTKNLLLLTDNLLVMSYKQLIFRQKECKALWNTLSGGGKSRAGCSKKKFVDGKQRKSAEKANGRTGDGLFIQDG</sequence>
<reference evidence="4 5" key="1">
    <citation type="submission" date="2017-01" db="EMBL/GenBank/DDBJ databases">
        <title>The cable genome- insights into the physiology and evolution of filamentous bacteria capable of sulfide oxidation via long distance electron transfer.</title>
        <authorList>
            <person name="Schreiber L."/>
            <person name="Bjerg J.T."/>
            <person name="Boggild A."/>
            <person name="Van De Vossenberg J."/>
            <person name="Meysman F."/>
            <person name="Nielsen L.P."/>
            <person name="Schramm A."/>
            <person name="Kjeldsen K.U."/>
        </authorList>
    </citation>
    <scope>NUCLEOTIDE SEQUENCE [LARGE SCALE GENOMIC DNA]</scope>
    <source>
        <strain evidence="2">A3</strain>
        <strain evidence="3">A5</strain>
    </source>
</reference>
<dbReference type="Proteomes" id="UP000287615">
    <property type="component" value="Unassembled WGS sequence"/>
</dbReference>
<dbReference type="EMBL" id="MTKS01000222">
    <property type="protein sequence ID" value="RWX51049.1"/>
    <property type="molecule type" value="Genomic_DNA"/>
</dbReference>
<evidence type="ECO:0000313" key="3">
    <source>
        <dbReference type="EMBL" id="RWX51049.1"/>
    </source>
</evidence>
<proteinExistence type="predicted"/>
<evidence type="ECO:0000313" key="4">
    <source>
        <dbReference type="Proteomes" id="UP000287615"/>
    </source>
</evidence>
<organism evidence="3 5">
    <name type="scientific">Candidatus Electrothrix marina</name>
    <dbReference type="NCBI Taxonomy" id="1859130"/>
    <lineage>
        <taxon>Bacteria</taxon>
        <taxon>Pseudomonadati</taxon>
        <taxon>Thermodesulfobacteriota</taxon>
        <taxon>Desulfobulbia</taxon>
        <taxon>Desulfobulbales</taxon>
        <taxon>Desulfobulbaceae</taxon>
        <taxon>Candidatus Electrothrix</taxon>
    </lineage>
</organism>
<dbReference type="AlphaFoldDB" id="A0A444JD80"/>
<accession>A0A444JD80</accession>
<feature type="region of interest" description="Disordered" evidence="1">
    <location>
        <begin position="190"/>
        <end position="209"/>
    </location>
</feature>
<comment type="caution">
    <text evidence="3">The sequence shown here is derived from an EMBL/GenBank/DDBJ whole genome shotgun (WGS) entry which is preliminary data.</text>
</comment>
<evidence type="ECO:0000256" key="1">
    <source>
        <dbReference type="SAM" id="MobiDB-lite"/>
    </source>
</evidence>
<name>A0A444JD80_9BACT</name>
<evidence type="ECO:0000313" key="2">
    <source>
        <dbReference type="EMBL" id="RWX50811.1"/>
    </source>
</evidence>
<evidence type="ECO:0000313" key="5">
    <source>
        <dbReference type="Proteomes" id="UP000288892"/>
    </source>
</evidence>
<dbReference type="Proteomes" id="UP000288892">
    <property type="component" value="Unassembled WGS sequence"/>
</dbReference>
<dbReference type="EMBL" id="MTKR01000018">
    <property type="protein sequence ID" value="RWX50811.1"/>
    <property type="molecule type" value="Genomic_DNA"/>
</dbReference>